<proteinExistence type="predicted"/>
<evidence type="ECO:0000313" key="1">
    <source>
        <dbReference type="EMBL" id="MFC6887598.1"/>
    </source>
</evidence>
<keyword evidence="2" id="KW-1185">Reference proteome</keyword>
<protein>
    <submittedName>
        <fullName evidence="1">Uncharacterized protein</fullName>
    </submittedName>
</protein>
<evidence type="ECO:0000313" key="2">
    <source>
        <dbReference type="Proteomes" id="UP001596333"/>
    </source>
</evidence>
<dbReference type="EMBL" id="JBHSXI010000001">
    <property type="protein sequence ID" value="MFC6887598.1"/>
    <property type="molecule type" value="Genomic_DNA"/>
</dbReference>
<dbReference type="RefSeq" id="WP_379763819.1">
    <property type="nucleotide sequence ID" value="NZ_JBHSXI010000001.1"/>
</dbReference>
<comment type="caution">
    <text evidence="1">The sequence shown here is derived from an EMBL/GenBank/DDBJ whole genome shotgun (WGS) entry which is preliminary data.</text>
</comment>
<name>A0ABD5UED1_9EURY</name>
<gene>
    <name evidence="1" type="ORF">ACFQEY_00810</name>
</gene>
<sequence length="107" mass="12723">MSELDYRDVAQSIQEDRPEGFRVSAIHVNFQAMDLDIQSKVRDRICDRLKETASYYLNDDLEIFTDSSIDQKWTFDIVHECGQTPMYDELNEQYYCPICVEETIFDY</sequence>
<dbReference type="Proteomes" id="UP001596333">
    <property type="component" value="Unassembled WGS sequence"/>
</dbReference>
<dbReference type="AlphaFoldDB" id="A0ABD5UED1"/>
<organism evidence="1 2">
    <name type="scientific">Halorubrum trueperi</name>
    <dbReference type="NCBI Taxonomy" id="2004704"/>
    <lineage>
        <taxon>Archaea</taxon>
        <taxon>Methanobacteriati</taxon>
        <taxon>Methanobacteriota</taxon>
        <taxon>Stenosarchaea group</taxon>
        <taxon>Halobacteria</taxon>
        <taxon>Halobacteriales</taxon>
        <taxon>Haloferacaceae</taxon>
        <taxon>Halorubrum</taxon>
    </lineage>
</organism>
<accession>A0ABD5UED1</accession>
<reference evidence="1 2" key="1">
    <citation type="journal article" date="2019" name="Int. J. Syst. Evol. Microbiol.">
        <title>The Global Catalogue of Microorganisms (GCM) 10K type strain sequencing project: providing services to taxonomists for standard genome sequencing and annotation.</title>
        <authorList>
            <consortium name="The Broad Institute Genomics Platform"/>
            <consortium name="The Broad Institute Genome Sequencing Center for Infectious Disease"/>
            <person name="Wu L."/>
            <person name="Ma J."/>
        </authorList>
    </citation>
    <scope>NUCLEOTIDE SEQUENCE [LARGE SCALE GENOMIC DNA]</scope>
    <source>
        <strain evidence="1 2">Y73</strain>
    </source>
</reference>